<dbReference type="AlphaFoldDB" id="K0SN91"/>
<dbReference type="OrthoDB" id="236214at2759"/>
<gene>
    <name evidence="1" type="ORF">THAOC_12616</name>
</gene>
<evidence type="ECO:0008006" key="3">
    <source>
        <dbReference type="Google" id="ProtNLM"/>
    </source>
</evidence>
<evidence type="ECO:0000313" key="2">
    <source>
        <dbReference type="Proteomes" id="UP000266841"/>
    </source>
</evidence>
<evidence type="ECO:0000313" key="1">
    <source>
        <dbReference type="EMBL" id="EJK66464.1"/>
    </source>
</evidence>
<dbReference type="InterPro" id="IPR043136">
    <property type="entry name" value="B30.2/SPRY_sf"/>
</dbReference>
<reference evidence="1 2" key="1">
    <citation type="journal article" date="2012" name="Genome Biol.">
        <title>Genome and low-iron response of an oceanic diatom adapted to chronic iron limitation.</title>
        <authorList>
            <person name="Lommer M."/>
            <person name="Specht M."/>
            <person name="Roy A.S."/>
            <person name="Kraemer L."/>
            <person name="Andreson R."/>
            <person name="Gutowska M.A."/>
            <person name="Wolf J."/>
            <person name="Bergner S.V."/>
            <person name="Schilhabel M.B."/>
            <person name="Klostermeier U.C."/>
            <person name="Beiko R.G."/>
            <person name="Rosenstiel P."/>
            <person name="Hippler M."/>
            <person name="Laroche J."/>
        </authorList>
    </citation>
    <scope>NUCLEOTIDE SEQUENCE [LARGE SCALE GENOMIC DNA]</scope>
    <source>
        <strain evidence="1 2">CCMP1005</strain>
    </source>
</reference>
<dbReference type="EMBL" id="AGNL01014937">
    <property type="protein sequence ID" value="EJK66464.1"/>
    <property type="molecule type" value="Genomic_DNA"/>
</dbReference>
<proteinExistence type="predicted"/>
<dbReference type="SUPFAM" id="SSF49899">
    <property type="entry name" value="Concanavalin A-like lectins/glucanases"/>
    <property type="match status" value="1"/>
</dbReference>
<organism evidence="1 2">
    <name type="scientific">Thalassiosira oceanica</name>
    <name type="common">Marine diatom</name>
    <dbReference type="NCBI Taxonomy" id="159749"/>
    <lineage>
        <taxon>Eukaryota</taxon>
        <taxon>Sar</taxon>
        <taxon>Stramenopiles</taxon>
        <taxon>Ochrophyta</taxon>
        <taxon>Bacillariophyta</taxon>
        <taxon>Coscinodiscophyceae</taxon>
        <taxon>Thalassiosirophycidae</taxon>
        <taxon>Thalassiosirales</taxon>
        <taxon>Thalassiosiraceae</taxon>
        <taxon>Thalassiosira</taxon>
    </lineage>
</organism>
<comment type="caution">
    <text evidence="1">The sequence shown here is derived from an EMBL/GenBank/DDBJ whole genome shotgun (WGS) entry which is preliminary data.</text>
</comment>
<dbReference type="InterPro" id="IPR013320">
    <property type="entry name" value="ConA-like_dom_sf"/>
</dbReference>
<dbReference type="Gene3D" id="2.60.120.920">
    <property type="match status" value="1"/>
</dbReference>
<sequence>MQPRDNKRARLLPSAALDVLGNDLLVRCASYLGADGLAQLGRTSARFGLPQAGQQRSLVNEVAHQQFRESTTHEERGCLPKYSDESDVGLCRVLEKFRQPLCFDGLLGGGFSPQEHPARVTYSGPLGSWSTAMSGHTMRGGRHFVEFIITKEQTNPLVCLGITRPVSLIDGIDLETEWEGSVNPLTVWSNRKPAIAEKLRSQRTAKWGNGTVHCCSYYCHGGFCFWTDWDNENDYSDWQGRESLQRNGTIGMLLDLNEGTLSVFKNGRLLGKMKGGLDGEYCWFVAFYSDGTVSLSKGEAPN</sequence>
<keyword evidence="2" id="KW-1185">Reference proteome</keyword>
<accession>K0SN91</accession>
<dbReference type="Proteomes" id="UP000266841">
    <property type="component" value="Unassembled WGS sequence"/>
</dbReference>
<name>K0SN91_THAOC</name>
<protein>
    <recommendedName>
        <fullName evidence="3">B30.2/SPRY domain-containing protein</fullName>
    </recommendedName>
</protein>